<dbReference type="EMBL" id="CP013480">
    <property type="protein sequence ID" value="ALS62487.1"/>
    <property type="molecule type" value="Genomic_DNA"/>
</dbReference>
<proteinExistence type="predicted"/>
<organism evidence="1 2">
    <name type="scientific">Pandoraea norimbergensis</name>
    <dbReference type="NCBI Taxonomy" id="93219"/>
    <lineage>
        <taxon>Bacteria</taxon>
        <taxon>Pseudomonadati</taxon>
        <taxon>Pseudomonadota</taxon>
        <taxon>Betaproteobacteria</taxon>
        <taxon>Burkholderiales</taxon>
        <taxon>Burkholderiaceae</taxon>
        <taxon>Pandoraea</taxon>
    </lineage>
</organism>
<dbReference type="RefSeq" id="WP_058379346.1">
    <property type="nucleotide sequence ID" value="NZ_CP013480.3"/>
</dbReference>
<dbReference type="Proteomes" id="UP000060277">
    <property type="component" value="Chromosome"/>
</dbReference>
<protein>
    <submittedName>
        <fullName evidence="1">Uncharacterized protein</fullName>
    </submittedName>
</protein>
<name>A0ABN4JQM1_9BURK</name>
<evidence type="ECO:0000313" key="2">
    <source>
        <dbReference type="Proteomes" id="UP000060277"/>
    </source>
</evidence>
<sequence length="267" mass="28761">MSKSNQYSAEKLVNIIKEFADAAQSPINNINVPGLFDSLDDGTKIKLGDAFVGLNGLDKAGPKIRQYFSKYKAVANLMKHLASYADEMAKGDAPSAEKKELVAAMNADLTHFLPGQMLGDAIVNMSDDHGTAVRVTYTARWTDKGPTVDVVGTLSQKFAKEVRIENAMRESREELNRELFDKLKIPGWKPTHTSYDFPMVSLADADSRVAGSEQVTSTAAHHLTGGAKLAYLAQSVIALRANDIGIGEPAALAAYPQSVPVLLAASH</sequence>
<evidence type="ECO:0000313" key="1">
    <source>
        <dbReference type="EMBL" id="ALS62487.1"/>
    </source>
</evidence>
<gene>
    <name evidence="1" type="ORF">AT302_24525</name>
</gene>
<keyword evidence="2" id="KW-1185">Reference proteome</keyword>
<accession>A0ABN4JQM1</accession>
<reference evidence="2" key="1">
    <citation type="submission" date="2015-12" db="EMBL/GenBank/DDBJ databases">
        <title>Complete genome sequence of Pandoraea norimbergensis DSM 11628.</title>
        <authorList>
            <person name="Ee R."/>
            <person name="Lim Y.-L."/>
            <person name="Yong D."/>
            <person name="Yin W.-F."/>
            <person name="Chan K.-G."/>
        </authorList>
    </citation>
    <scope>NUCLEOTIDE SEQUENCE [LARGE SCALE GENOMIC DNA]</scope>
    <source>
        <strain evidence="2">DSM 11628</strain>
    </source>
</reference>